<feature type="transmembrane region" description="Helical" evidence="6">
    <location>
        <begin position="92"/>
        <end position="110"/>
    </location>
</feature>
<dbReference type="InterPro" id="IPR007248">
    <property type="entry name" value="Mpv17_PMP22"/>
</dbReference>
<keyword evidence="3 6" id="KW-0812">Transmembrane</keyword>
<name>A0A8S1CI29_9INSE</name>
<dbReference type="PANTHER" id="PTHR11266">
    <property type="entry name" value="PEROXISOMAL MEMBRANE PROTEIN 2, PXMP2 MPV17"/>
    <property type="match status" value="1"/>
</dbReference>
<dbReference type="PANTHER" id="PTHR11266:SF85">
    <property type="entry name" value="MPV17-LIKE PROTEIN"/>
    <property type="match status" value="1"/>
</dbReference>
<reference evidence="7 8" key="1">
    <citation type="submission" date="2020-04" db="EMBL/GenBank/DDBJ databases">
        <authorList>
            <person name="Alioto T."/>
            <person name="Alioto T."/>
            <person name="Gomez Garrido J."/>
        </authorList>
    </citation>
    <scope>NUCLEOTIDE SEQUENCE [LARGE SCALE GENOMIC DNA]</scope>
</reference>
<dbReference type="EMBL" id="CADEPI010000018">
    <property type="protein sequence ID" value="CAB3364939.1"/>
    <property type="molecule type" value="Genomic_DNA"/>
</dbReference>
<keyword evidence="8" id="KW-1185">Reference proteome</keyword>
<comment type="similarity">
    <text evidence="2 6">Belongs to the peroxisomal membrane protein PXMP2/4 family.</text>
</comment>
<evidence type="ECO:0000256" key="3">
    <source>
        <dbReference type="ARBA" id="ARBA00022692"/>
    </source>
</evidence>
<comment type="caution">
    <text evidence="7">The sequence shown here is derived from an EMBL/GenBank/DDBJ whole genome shotgun (WGS) entry which is preliminary data.</text>
</comment>
<evidence type="ECO:0000313" key="7">
    <source>
        <dbReference type="EMBL" id="CAB3364939.1"/>
    </source>
</evidence>
<evidence type="ECO:0000256" key="4">
    <source>
        <dbReference type="ARBA" id="ARBA00022989"/>
    </source>
</evidence>
<dbReference type="GO" id="GO:0005739">
    <property type="term" value="C:mitochondrion"/>
    <property type="evidence" value="ECO:0007669"/>
    <property type="project" value="TreeGrafter"/>
</dbReference>
<dbReference type="AlphaFoldDB" id="A0A8S1CI29"/>
<feature type="transmembrane region" description="Helical" evidence="6">
    <location>
        <begin position="152"/>
        <end position="172"/>
    </location>
</feature>
<organism evidence="7 8">
    <name type="scientific">Cloeon dipterum</name>
    <dbReference type="NCBI Taxonomy" id="197152"/>
    <lineage>
        <taxon>Eukaryota</taxon>
        <taxon>Metazoa</taxon>
        <taxon>Ecdysozoa</taxon>
        <taxon>Arthropoda</taxon>
        <taxon>Hexapoda</taxon>
        <taxon>Insecta</taxon>
        <taxon>Pterygota</taxon>
        <taxon>Palaeoptera</taxon>
        <taxon>Ephemeroptera</taxon>
        <taxon>Pisciforma</taxon>
        <taxon>Baetidae</taxon>
        <taxon>Cloeon</taxon>
    </lineage>
</organism>
<feature type="transmembrane region" description="Helical" evidence="6">
    <location>
        <begin position="53"/>
        <end position="72"/>
    </location>
</feature>
<dbReference type="OrthoDB" id="430207at2759"/>
<gene>
    <name evidence="7" type="ORF">CLODIP_2_CD12493</name>
</gene>
<evidence type="ECO:0000256" key="2">
    <source>
        <dbReference type="ARBA" id="ARBA00006824"/>
    </source>
</evidence>
<keyword evidence="5 6" id="KW-0472">Membrane</keyword>
<sequence length="177" mass="20384">MALALVKRVFKKYPLVANCGVYGTLYVGAEFSQQTINKKFLAPNPEPYDQGTLARYGVVGTFIYPTILYNWYKWLDARYVGRAAPIIVKKLLLDQFILTPPLLVIFYTSMSIMERKGDILEECRNKIIPTFKSSCMFWLPAQSLNFLLVPPAARVVYVGSCAFIWVNILCWFKRQNY</sequence>
<dbReference type="Proteomes" id="UP000494165">
    <property type="component" value="Unassembled WGS sequence"/>
</dbReference>
<keyword evidence="4 6" id="KW-1133">Transmembrane helix</keyword>
<evidence type="ECO:0000256" key="5">
    <source>
        <dbReference type="ARBA" id="ARBA00023136"/>
    </source>
</evidence>
<dbReference type="Pfam" id="PF04117">
    <property type="entry name" value="Mpv17_PMP22"/>
    <property type="match status" value="1"/>
</dbReference>
<evidence type="ECO:0000256" key="6">
    <source>
        <dbReference type="RuleBase" id="RU363053"/>
    </source>
</evidence>
<evidence type="ECO:0000313" key="8">
    <source>
        <dbReference type="Proteomes" id="UP000494165"/>
    </source>
</evidence>
<dbReference type="GO" id="GO:0016020">
    <property type="term" value="C:membrane"/>
    <property type="evidence" value="ECO:0007669"/>
    <property type="project" value="UniProtKB-SubCell"/>
</dbReference>
<evidence type="ECO:0008006" key="9">
    <source>
        <dbReference type="Google" id="ProtNLM"/>
    </source>
</evidence>
<comment type="subcellular location">
    <subcellularLocation>
        <location evidence="1">Membrane</location>
        <topology evidence="1">Multi-pass membrane protein</topology>
    </subcellularLocation>
</comment>
<proteinExistence type="inferred from homology"/>
<accession>A0A8S1CI29</accession>
<evidence type="ECO:0000256" key="1">
    <source>
        <dbReference type="ARBA" id="ARBA00004141"/>
    </source>
</evidence>
<protein>
    <recommendedName>
        <fullName evidence="9">Mpv17-like protein</fullName>
    </recommendedName>
</protein>